<dbReference type="OMA" id="IGVFGQC"/>
<evidence type="ECO:0000256" key="7">
    <source>
        <dbReference type="SAM" id="Phobius"/>
    </source>
</evidence>
<keyword evidence="10" id="KW-1185">Reference proteome</keyword>
<comment type="subcellular location">
    <subcellularLocation>
        <location evidence="1">Membrane</location>
        <topology evidence="1">Multi-pass membrane protein</topology>
    </subcellularLocation>
</comment>
<dbReference type="PANTHER" id="PTHR33048">
    <property type="entry name" value="PTH11-LIKE INTEGRAL MEMBRANE PROTEIN (AFU_ORTHOLOGUE AFUA_5G11245)"/>
    <property type="match status" value="1"/>
</dbReference>
<proteinExistence type="inferred from homology"/>
<evidence type="ECO:0000259" key="8">
    <source>
        <dbReference type="Pfam" id="PF20684"/>
    </source>
</evidence>
<feature type="domain" description="Rhodopsin" evidence="8">
    <location>
        <begin position="31"/>
        <end position="271"/>
    </location>
</feature>
<dbReference type="InterPro" id="IPR052337">
    <property type="entry name" value="SAT4-like"/>
</dbReference>
<feature type="region of interest" description="Disordered" evidence="6">
    <location>
        <begin position="296"/>
        <end position="336"/>
    </location>
</feature>
<dbReference type="GO" id="GO:0016020">
    <property type="term" value="C:membrane"/>
    <property type="evidence" value="ECO:0007669"/>
    <property type="project" value="UniProtKB-SubCell"/>
</dbReference>
<feature type="compositionally biased region" description="Basic and acidic residues" evidence="6">
    <location>
        <begin position="315"/>
        <end position="324"/>
    </location>
</feature>
<feature type="transmembrane region" description="Helical" evidence="7">
    <location>
        <begin position="216"/>
        <end position="237"/>
    </location>
</feature>
<dbReference type="STRING" id="77044.A0A1S7UNM2"/>
<evidence type="ECO:0000256" key="3">
    <source>
        <dbReference type="ARBA" id="ARBA00022989"/>
    </source>
</evidence>
<feature type="transmembrane region" description="Helical" evidence="7">
    <location>
        <begin position="105"/>
        <end position="122"/>
    </location>
</feature>
<feature type="transmembrane region" description="Helical" evidence="7">
    <location>
        <begin position="134"/>
        <end position="155"/>
    </location>
</feature>
<keyword evidence="4 7" id="KW-0472">Membrane</keyword>
<evidence type="ECO:0000313" key="10">
    <source>
        <dbReference type="Proteomes" id="UP000054516"/>
    </source>
</evidence>
<protein>
    <submittedName>
        <fullName evidence="9">Putative integral membrane protein</fullName>
    </submittedName>
</protein>
<dbReference type="Proteomes" id="UP000054516">
    <property type="component" value="Unassembled WGS sequence"/>
</dbReference>
<reference evidence="9" key="1">
    <citation type="submission" date="2016-03" db="EMBL/GenBank/DDBJ databases">
        <title>Draft genome sequence of Rosellinia necatrix.</title>
        <authorList>
            <person name="Kanematsu S."/>
        </authorList>
    </citation>
    <scope>NUCLEOTIDE SEQUENCE [LARGE SCALE GENOMIC DNA]</scope>
    <source>
        <strain evidence="9">W97</strain>
    </source>
</reference>
<feature type="compositionally biased region" description="Basic and acidic residues" evidence="6">
    <location>
        <begin position="296"/>
        <end position="306"/>
    </location>
</feature>
<dbReference type="Pfam" id="PF20684">
    <property type="entry name" value="Fung_rhodopsin"/>
    <property type="match status" value="1"/>
</dbReference>
<dbReference type="InterPro" id="IPR049326">
    <property type="entry name" value="Rhodopsin_dom_fungi"/>
</dbReference>
<feature type="transmembrane region" description="Helical" evidence="7">
    <location>
        <begin position="182"/>
        <end position="204"/>
    </location>
</feature>
<sequence>MGNSGQGISSSGFLGVLWTLTGLATLLLIGRLLIRGILVKTFHLDDLFAAIAWLLTTIAISLATVITPPNYEYGAIIVGEIPTPPPAELAQIAITLRRWNLPSQVFFWTALYCVKLSFMFLYRVIFNSHREYRYVWLAATTYIVLSYGISLIGVFGQCGDVRNLLKYEECMTSYVKALDYKFVWIDFFFNVTSDFAVAILPIPGIWRLNMHTKQKLAVTGICSLAIVTVAFETVRTVKLYTQNFALTNLYSYLELVIAVLIGMLPSYRFLVSPADKDREYRRLFWSRVTLREYSSDSSAHELDNAGRRYTGQSERPVDSHKADLETAAPLPPLNPV</sequence>
<dbReference type="PANTHER" id="PTHR33048:SF146">
    <property type="entry name" value="INTEGRAL MEMBRANE PROTEIN"/>
    <property type="match status" value="1"/>
</dbReference>
<evidence type="ECO:0000256" key="5">
    <source>
        <dbReference type="ARBA" id="ARBA00038359"/>
    </source>
</evidence>
<feature type="transmembrane region" description="Helical" evidence="7">
    <location>
        <begin position="249"/>
        <end position="271"/>
    </location>
</feature>
<feature type="transmembrane region" description="Helical" evidence="7">
    <location>
        <begin position="12"/>
        <end position="34"/>
    </location>
</feature>
<dbReference type="OrthoDB" id="444631at2759"/>
<comment type="similarity">
    <text evidence="5">Belongs to the SAT4 family.</text>
</comment>
<evidence type="ECO:0000256" key="6">
    <source>
        <dbReference type="SAM" id="MobiDB-lite"/>
    </source>
</evidence>
<gene>
    <name evidence="9" type="ORF">SAMD00023353_0602650</name>
</gene>
<organism evidence="9">
    <name type="scientific">Rosellinia necatrix</name>
    <name type="common">White root-rot fungus</name>
    <dbReference type="NCBI Taxonomy" id="77044"/>
    <lineage>
        <taxon>Eukaryota</taxon>
        <taxon>Fungi</taxon>
        <taxon>Dikarya</taxon>
        <taxon>Ascomycota</taxon>
        <taxon>Pezizomycotina</taxon>
        <taxon>Sordariomycetes</taxon>
        <taxon>Xylariomycetidae</taxon>
        <taxon>Xylariales</taxon>
        <taxon>Xylariaceae</taxon>
        <taxon>Rosellinia</taxon>
    </lineage>
</organism>
<accession>A0A1S7UNM2</accession>
<evidence type="ECO:0000256" key="1">
    <source>
        <dbReference type="ARBA" id="ARBA00004141"/>
    </source>
</evidence>
<keyword evidence="3 7" id="KW-1133">Transmembrane helix</keyword>
<evidence type="ECO:0000313" key="9">
    <source>
        <dbReference type="EMBL" id="GAP83967.1"/>
    </source>
</evidence>
<name>A0A1S7UNM2_ROSNE</name>
<evidence type="ECO:0000256" key="2">
    <source>
        <dbReference type="ARBA" id="ARBA00022692"/>
    </source>
</evidence>
<keyword evidence="2 7" id="KW-0812">Transmembrane</keyword>
<dbReference type="EMBL" id="DF977451">
    <property type="protein sequence ID" value="GAP83967.1"/>
    <property type="molecule type" value="Genomic_DNA"/>
</dbReference>
<dbReference type="AlphaFoldDB" id="A0A1S7UNM2"/>
<evidence type="ECO:0000256" key="4">
    <source>
        <dbReference type="ARBA" id="ARBA00023136"/>
    </source>
</evidence>
<feature type="transmembrane region" description="Helical" evidence="7">
    <location>
        <begin position="46"/>
        <end position="66"/>
    </location>
</feature>